<dbReference type="OMA" id="RQSHEHN"/>
<feature type="chain" id="PRO_5014566873" description="Chitin-binding type-2 domain-containing protein" evidence="1">
    <location>
        <begin position="20"/>
        <end position="118"/>
    </location>
</feature>
<name>B0WN64_CULQU</name>
<organism>
    <name type="scientific">Culex quinquefasciatus</name>
    <name type="common">Southern house mosquito</name>
    <name type="synonym">Culex pungens</name>
    <dbReference type="NCBI Taxonomy" id="7176"/>
    <lineage>
        <taxon>Eukaryota</taxon>
        <taxon>Metazoa</taxon>
        <taxon>Ecdysozoa</taxon>
        <taxon>Arthropoda</taxon>
        <taxon>Hexapoda</taxon>
        <taxon>Insecta</taxon>
        <taxon>Pterygota</taxon>
        <taxon>Neoptera</taxon>
        <taxon>Endopterygota</taxon>
        <taxon>Diptera</taxon>
        <taxon>Nematocera</taxon>
        <taxon>Culicoidea</taxon>
        <taxon>Culicidae</taxon>
        <taxon>Culicinae</taxon>
        <taxon>Culicini</taxon>
        <taxon>Culex</taxon>
        <taxon>Culex</taxon>
    </lineage>
</organism>
<evidence type="ECO:0000256" key="1">
    <source>
        <dbReference type="SAM" id="SignalP"/>
    </source>
</evidence>
<proteinExistence type="predicted"/>
<dbReference type="eggNOG" id="ENOG502T6TI">
    <property type="taxonomic scope" value="Eukaryota"/>
</dbReference>
<feature type="signal peptide" evidence="1">
    <location>
        <begin position="1"/>
        <end position="19"/>
    </location>
</feature>
<evidence type="ECO:0000313" key="4">
    <source>
        <dbReference type="Proteomes" id="UP000002320"/>
    </source>
</evidence>
<dbReference type="KEGG" id="cqu:CpipJ_CPIJ008502"/>
<dbReference type="PANTHER" id="PTHR20987">
    <property type="entry name" value="CHITIN-BINDING TYPE-2 DOMAIN-CONTAINING PROTEIN-RELATED"/>
    <property type="match status" value="1"/>
</dbReference>
<dbReference type="GO" id="GO:0008061">
    <property type="term" value="F:chitin binding"/>
    <property type="evidence" value="ECO:0007669"/>
    <property type="project" value="InterPro"/>
</dbReference>
<dbReference type="FunCoup" id="B0WN64">
    <property type="interactions" value="2"/>
</dbReference>
<dbReference type="SUPFAM" id="SSF57625">
    <property type="entry name" value="Invertebrate chitin-binding proteins"/>
    <property type="match status" value="1"/>
</dbReference>
<dbReference type="PROSITE" id="PS51257">
    <property type="entry name" value="PROKAR_LIPOPROTEIN"/>
    <property type="match status" value="1"/>
</dbReference>
<dbReference type="InParanoid" id="B0WN64"/>
<gene>
    <name evidence="3" type="primary">6040807</name>
    <name evidence="2" type="ORF">CpipJ_CPIJ008502</name>
</gene>
<dbReference type="EMBL" id="DS232007">
    <property type="protein sequence ID" value="EDS31495.1"/>
    <property type="molecule type" value="Genomic_DNA"/>
</dbReference>
<evidence type="ECO:0000313" key="2">
    <source>
        <dbReference type="EMBL" id="EDS31495.1"/>
    </source>
</evidence>
<dbReference type="VEuPathDB" id="VectorBase:CPIJ008502"/>
<keyword evidence="1" id="KW-0732">Signal</keyword>
<evidence type="ECO:0008006" key="5">
    <source>
        <dbReference type="Google" id="ProtNLM"/>
    </source>
</evidence>
<dbReference type="AlphaFoldDB" id="B0WN64"/>
<evidence type="ECO:0000313" key="3">
    <source>
        <dbReference type="EnsemblMetazoa" id="CPIJ008502-PA"/>
    </source>
</evidence>
<dbReference type="OrthoDB" id="7880675at2759"/>
<dbReference type="EnsemblMetazoa" id="CPIJ008502-RA">
    <property type="protein sequence ID" value="CPIJ008502-PA"/>
    <property type="gene ID" value="CPIJ008502"/>
</dbReference>
<keyword evidence="4" id="KW-1185">Reference proteome</keyword>
<reference evidence="3" key="2">
    <citation type="submission" date="2021-02" db="UniProtKB">
        <authorList>
            <consortium name="EnsemblMetazoa"/>
        </authorList>
    </citation>
    <scope>IDENTIFICATION</scope>
    <source>
        <strain evidence="3">JHB</strain>
    </source>
</reference>
<dbReference type="PANTHER" id="PTHR20987:SF0">
    <property type="entry name" value="CHITIN-BINDING TYPE-2 DOMAIN-CONTAINING PROTEIN-RELATED"/>
    <property type="match status" value="1"/>
</dbReference>
<dbReference type="Proteomes" id="UP000002320">
    <property type="component" value="Unassembled WGS sequence"/>
</dbReference>
<dbReference type="InterPro" id="IPR036508">
    <property type="entry name" value="Chitin-bd_dom_sf"/>
</dbReference>
<dbReference type="HOGENOM" id="CLU_132266_1_0_1"/>
<reference evidence="2" key="1">
    <citation type="submission" date="2007-03" db="EMBL/GenBank/DDBJ databases">
        <title>Annotation of Culex pipiens quinquefasciatus.</title>
        <authorList>
            <consortium name="The Broad Institute Genome Sequencing Platform"/>
            <person name="Atkinson P.W."/>
            <person name="Hemingway J."/>
            <person name="Christensen B.M."/>
            <person name="Higgs S."/>
            <person name="Kodira C."/>
            <person name="Hannick L."/>
            <person name="Megy K."/>
            <person name="O'Leary S."/>
            <person name="Pearson M."/>
            <person name="Haas B.J."/>
            <person name="Mauceli E."/>
            <person name="Wortman J.R."/>
            <person name="Lee N.H."/>
            <person name="Guigo R."/>
            <person name="Stanke M."/>
            <person name="Alvarado L."/>
            <person name="Amedeo P."/>
            <person name="Antoine C.H."/>
            <person name="Arensburger P."/>
            <person name="Bidwell S.L."/>
            <person name="Crawford M."/>
            <person name="Camaro F."/>
            <person name="Devon K."/>
            <person name="Engels R."/>
            <person name="Hammond M."/>
            <person name="Howarth C."/>
            <person name="Koehrsen M."/>
            <person name="Lawson D."/>
            <person name="Montgomery P."/>
            <person name="Nene V."/>
            <person name="Nusbaum C."/>
            <person name="Puiu D."/>
            <person name="Romero-Severson J."/>
            <person name="Severson D.W."/>
            <person name="Shumway M."/>
            <person name="Sisk P."/>
            <person name="Stolte C."/>
            <person name="Zeng Q."/>
            <person name="Eisenstadt E."/>
            <person name="Fraser-Liggett C."/>
            <person name="Strausberg R."/>
            <person name="Galagan J."/>
            <person name="Birren B."/>
            <person name="Collins F.H."/>
        </authorList>
    </citation>
    <scope>NUCLEOTIDE SEQUENCE [LARGE SCALE GENOMIC DNA]</scope>
    <source>
        <strain evidence="2">JHB</strain>
    </source>
</reference>
<dbReference type="VEuPathDB" id="VectorBase:CQUJHB000928"/>
<accession>B0WN64</accession>
<sequence>MKFLIALAALLALAAGCIRDDSDGRPDCNAAEMTARLWRNNWDPTAFWECTTANSPAEPRRCPTEGMFSEATRTCINWADWAWTPTCRPPSKILVFSSATTRTVSIVKIRFISIDSNS</sequence>
<protein>
    <recommendedName>
        <fullName evidence="5">Chitin-binding type-2 domain-containing protein</fullName>
    </recommendedName>
</protein>